<evidence type="ECO:0000313" key="3">
    <source>
        <dbReference type="EMBL" id="EJK64063.1"/>
    </source>
</evidence>
<comment type="caution">
    <text evidence="3">The sequence shown here is derived from an EMBL/GenBank/DDBJ whole genome shotgun (WGS) entry which is preliminary data.</text>
</comment>
<dbReference type="EMBL" id="AGNL01017687">
    <property type="protein sequence ID" value="EJK64063.1"/>
    <property type="molecule type" value="Genomic_DNA"/>
</dbReference>
<dbReference type="Pfam" id="PF20710">
    <property type="entry name" value="DUF6824"/>
    <property type="match status" value="1"/>
</dbReference>
<evidence type="ECO:0000256" key="1">
    <source>
        <dbReference type="SAM" id="MobiDB-lite"/>
    </source>
</evidence>
<keyword evidence="4" id="KW-1185">Reference proteome</keyword>
<feature type="region of interest" description="Disordered" evidence="1">
    <location>
        <begin position="1"/>
        <end position="30"/>
    </location>
</feature>
<protein>
    <recommendedName>
        <fullName evidence="2">DUF6824 domain-containing protein</fullName>
    </recommendedName>
</protein>
<sequence>MYSSVPSRQIPSRARRGERQGGSFGSPTFLEPTRWAVGRQVKVAQQPATCNFAGTANTYAVIFPKLSFPLTNKNDEVDDDGRFSGGRQRNMRFREMADTRRAEFASSKRRIDKRRIANEIYDAVSGLSGRFLTEDPARLSRPNDPVLDRVWILADKGTAITKIMHRLREKEKPAKKKKTDEGAVSSERSMPGPAKACNAITNIKADDASHREDVLSLGGGGLDSGDLDLAELTQDQTVNDLGDSDISIFGELDLSESSLCNVFDELEASGNHNRSLSPASFGISHEAYEMGTAEGDDAMADVSGKVKLREWIDQSVNRQAQSIREHITRAIPVAIHIVQSLLDGGADEEKSLNRNPPVASMHCGNVSLVVMDGDVKRALFSCQHDSNQYEGIRLES</sequence>
<evidence type="ECO:0000313" key="4">
    <source>
        <dbReference type="Proteomes" id="UP000266841"/>
    </source>
</evidence>
<feature type="compositionally biased region" description="Polar residues" evidence="1">
    <location>
        <begin position="1"/>
        <end position="10"/>
    </location>
</feature>
<gene>
    <name evidence="3" type="ORF">THAOC_15239</name>
</gene>
<dbReference type="InterPro" id="IPR049227">
    <property type="entry name" value="DUF6824"/>
</dbReference>
<feature type="domain" description="DUF6824" evidence="2">
    <location>
        <begin position="89"/>
        <end position="169"/>
    </location>
</feature>
<accession>K0SD78</accession>
<reference evidence="3 4" key="1">
    <citation type="journal article" date="2012" name="Genome Biol.">
        <title>Genome and low-iron response of an oceanic diatom adapted to chronic iron limitation.</title>
        <authorList>
            <person name="Lommer M."/>
            <person name="Specht M."/>
            <person name="Roy A.S."/>
            <person name="Kraemer L."/>
            <person name="Andreson R."/>
            <person name="Gutowska M.A."/>
            <person name="Wolf J."/>
            <person name="Bergner S.V."/>
            <person name="Schilhabel M.B."/>
            <person name="Klostermeier U.C."/>
            <person name="Beiko R.G."/>
            <person name="Rosenstiel P."/>
            <person name="Hippler M."/>
            <person name="Laroche J."/>
        </authorList>
    </citation>
    <scope>NUCLEOTIDE SEQUENCE [LARGE SCALE GENOMIC DNA]</scope>
    <source>
        <strain evidence="3 4">CCMP1005</strain>
    </source>
</reference>
<proteinExistence type="predicted"/>
<name>K0SD78_THAOC</name>
<evidence type="ECO:0000259" key="2">
    <source>
        <dbReference type="Pfam" id="PF20710"/>
    </source>
</evidence>
<feature type="region of interest" description="Disordered" evidence="1">
    <location>
        <begin position="170"/>
        <end position="195"/>
    </location>
</feature>
<dbReference type="Proteomes" id="UP000266841">
    <property type="component" value="Unassembled WGS sequence"/>
</dbReference>
<organism evidence="3 4">
    <name type="scientific">Thalassiosira oceanica</name>
    <name type="common">Marine diatom</name>
    <dbReference type="NCBI Taxonomy" id="159749"/>
    <lineage>
        <taxon>Eukaryota</taxon>
        <taxon>Sar</taxon>
        <taxon>Stramenopiles</taxon>
        <taxon>Ochrophyta</taxon>
        <taxon>Bacillariophyta</taxon>
        <taxon>Coscinodiscophyceae</taxon>
        <taxon>Thalassiosirophycidae</taxon>
        <taxon>Thalassiosirales</taxon>
        <taxon>Thalassiosiraceae</taxon>
        <taxon>Thalassiosira</taxon>
    </lineage>
</organism>
<dbReference type="AlphaFoldDB" id="K0SD78"/>